<evidence type="ECO:0000256" key="9">
    <source>
        <dbReference type="ARBA" id="ARBA00029805"/>
    </source>
</evidence>
<dbReference type="STRING" id="1176355.A0A4Q9LUR9"/>
<dbReference type="CDD" id="cd05008">
    <property type="entry name" value="SIS_GlmS_GlmD_1"/>
    <property type="match status" value="1"/>
</dbReference>
<dbReference type="Gene3D" id="3.60.20.10">
    <property type="entry name" value="Glutamine Phosphoribosylpyrophosphate, subunit 1, domain 1"/>
    <property type="match status" value="1"/>
</dbReference>
<dbReference type="GO" id="GO:0006002">
    <property type="term" value="P:fructose 6-phosphate metabolic process"/>
    <property type="evidence" value="ECO:0007669"/>
    <property type="project" value="TreeGrafter"/>
</dbReference>
<dbReference type="OrthoDB" id="15235at2759"/>
<dbReference type="GO" id="GO:0004360">
    <property type="term" value="F:glutamine-fructose-6-phosphate transaminase (isomerizing) activity"/>
    <property type="evidence" value="ECO:0007669"/>
    <property type="project" value="UniProtKB-EC"/>
</dbReference>
<dbReference type="PANTHER" id="PTHR10937">
    <property type="entry name" value="GLUCOSAMINE--FRUCTOSE-6-PHOSPHATE AMINOTRANSFERASE, ISOMERIZING"/>
    <property type="match status" value="1"/>
</dbReference>
<evidence type="ECO:0000259" key="12">
    <source>
        <dbReference type="PROSITE" id="PS51464"/>
    </source>
</evidence>
<evidence type="ECO:0000256" key="2">
    <source>
        <dbReference type="ARBA" id="ARBA00003267"/>
    </source>
</evidence>
<dbReference type="GO" id="GO:0006048">
    <property type="term" value="P:UDP-N-acetylglucosamine biosynthetic process"/>
    <property type="evidence" value="ECO:0007669"/>
    <property type="project" value="UniProtKB-UniPathway"/>
</dbReference>
<comment type="caution">
    <text evidence="13">The sequence shown here is derived from an EMBL/GenBank/DDBJ whole genome shotgun (WGS) entry which is preliminary data.</text>
</comment>
<dbReference type="UniPathway" id="UPA00113">
    <property type="reaction ID" value="UER00528"/>
</dbReference>
<comment type="catalytic activity">
    <reaction evidence="1">
        <text>D-fructose 6-phosphate + L-glutamine = D-glucosamine 6-phosphate + L-glutamate</text>
        <dbReference type="Rhea" id="RHEA:13237"/>
        <dbReference type="ChEBI" id="CHEBI:29985"/>
        <dbReference type="ChEBI" id="CHEBI:58359"/>
        <dbReference type="ChEBI" id="CHEBI:58725"/>
        <dbReference type="ChEBI" id="CHEBI:61527"/>
        <dbReference type="EC" id="2.6.1.16"/>
    </reaction>
</comment>
<dbReference type="InterPro" id="IPR029055">
    <property type="entry name" value="Ntn_hydrolases_N"/>
</dbReference>
<proteinExistence type="predicted"/>
<dbReference type="CDD" id="cd00714">
    <property type="entry name" value="GFAT"/>
    <property type="match status" value="1"/>
</dbReference>
<dbReference type="FunFam" id="3.40.50.10490:FF:000002">
    <property type="entry name" value="Glutamine--fructose-6-phosphate aminotransferase [isomerizing]"/>
    <property type="match status" value="1"/>
</dbReference>
<sequence>MCGIFAYANFLTKKSKKEISEILTNGLRRMEYRGYDSAGICIQDNSNSRYSVFKTPGKVQSLVDFVEKQNETDMESETTNHVGIAHTRWATHGQPSERNSHPIRSDPSGMFIVVHNGIITNHQTIRAYLESKGHVYESDTDTESAAKLALYFYKESIKKGEKPDFIKIVKKVIKNCQGAFAFIFISPVFPNEIVAVRKSSPLLIGIKTVQKMTLDFFDVSFGTEKDDEPGSPLMHQNTVANSPALSPLFRDCHISTLQSTPTSQMEMFLASDTAAIIEHTKKVIYLEDNDIAYITNGNLVIHRPNSKEKDQFKSEVREIQTIKTELTQIMKGNFEHFMMKEIYEQTDSVINTMRGRVNYDESTICLGGLKSYISNIKRSQRLIFVACGTSYHSSLANRAIFEELIDIPVSIELASDFIDRRCPIFRSDCVFFISQSGETADTILALRYCLERGALCVGITNTVGSTISRETHCGVHINAGPEIGVASTKAYTSQYIALLLIALQLSQDNLSHKERRTEIIQGLKNISGLIKNTLESDRKLKEFSTKVLGSRVDLKSLLILGRGYQHATCLEGALKIKEVSTIHSEGILTGELKHGPLALIDENMCIIVIVTKDMLYEKTLNAVQQILARKGKPIIICSNDLIKEFDGLDVIGVPGTVDCLQGLLTVIPLQLISYHLAVARGYDVDCPRNLAKSVTVE</sequence>
<dbReference type="InterPro" id="IPR017932">
    <property type="entry name" value="GATase_2_dom"/>
</dbReference>
<evidence type="ECO:0000313" key="14">
    <source>
        <dbReference type="Proteomes" id="UP000292282"/>
    </source>
</evidence>
<dbReference type="InterPro" id="IPR035466">
    <property type="entry name" value="GlmS/AgaS_SIS"/>
</dbReference>
<name>A0A4Q9LUR9_9MICR</name>
<comment type="function">
    <text evidence="2">Involved in amino sugar synthesis (formation of chitin, supplies the amino sugars of asparagine-linked oligosaccharides of glycoproteins).</text>
</comment>
<dbReference type="InterPro" id="IPR035490">
    <property type="entry name" value="GlmS/FrlB_SIS"/>
</dbReference>
<dbReference type="PANTHER" id="PTHR10937:SF0">
    <property type="entry name" value="GLUTAMINE--FRUCTOSE-6-PHOSPHATE TRANSAMINASE (ISOMERIZING)"/>
    <property type="match status" value="1"/>
</dbReference>
<dbReference type="Pfam" id="PF13522">
    <property type="entry name" value="GATase_6"/>
    <property type="match status" value="1"/>
</dbReference>
<feature type="domain" description="SIS" evidence="12">
    <location>
        <begin position="372"/>
        <end position="511"/>
    </location>
</feature>
<dbReference type="PROSITE" id="PS51464">
    <property type="entry name" value="SIS"/>
    <property type="match status" value="2"/>
</dbReference>
<feature type="domain" description="SIS" evidence="12">
    <location>
        <begin position="544"/>
        <end position="687"/>
    </location>
</feature>
<dbReference type="GO" id="GO:0006487">
    <property type="term" value="P:protein N-linked glycosylation"/>
    <property type="evidence" value="ECO:0007669"/>
    <property type="project" value="TreeGrafter"/>
</dbReference>
<dbReference type="SUPFAM" id="SSF53697">
    <property type="entry name" value="SIS domain"/>
    <property type="match status" value="1"/>
</dbReference>
<dbReference type="Pfam" id="PF01380">
    <property type="entry name" value="SIS"/>
    <property type="match status" value="2"/>
</dbReference>
<evidence type="ECO:0000256" key="3">
    <source>
        <dbReference type="ARBA" id="ARBA00004775"/>
    </source>
</evidence>
<gene>
    <name evidence="13" type="ORF">CWI38_0767p0010</name>
</gene>
<keyword evidence="8" id="KW-0315">Glutamine amidotransferase</keyword>
<keyword evidence="14" id="KW-1185">Reference proteome</keyword>
<feature type="domain" description="Glutamine amidotransferase type-2" evidence="11">
    <location>
        <begin position="2"/>
        <end position="297"/>
    </location>
</feature>
<dbReference type="InterPro" id="IPR047084">
    <property type="entry name" value="GFAT_N"/>
</dbReference>
<evidence type="ECO:0000256" key="1">
    <source>
        <dbReference type="ARBA" id="ARBA00001031"/>
    </source>
</evidence>
<evidence type="ECO:0000256" key="10">
    <source>
        <dbReference type="ARBA" id="ARBA00033302"/>
    </source>
</evidence>
<dbReference type="PROSITE" id="PS51278">
    <property type="entry name" value="GATASE_TYPE_2"/>
    <property type="match status" value="1"/>
</dbReference>
<comment type="pathway">
    <text evidence="3">Nucleotide-sugar biosynthesis; UDP-N-acetyl-alpha-D-glucosamine biosynthesis; alpha-D-glucosamine 6-phosphate from D-fructose 6-phosphate: step 1/1.</text>
</comment>
<dbReference type="SUPFAM" id="SSF56235">
    <property type="entry name" value="N-terminal nucleophile aminohydrolases (Ntn hydrolases)"/>
    <property type="match status" value="1"/>
</dbReference>
<dbReference type="AlphaFoldDB" id="A0A4Q9LUR9"/>
<dbReference type="Gene3D" id="3.40.50.10490">
    <property type="entry name" value="Glucose-6-phosphate isomerase like protein, domain 1"/>
    <property type="match status" value="2"/>
</dbReference>
<evidence type="ECO:0000313" key="13">
    <source>
        <dbReference type="EMBL" id="TBU12408.1"/>
    </source>
</evidence>
<dbReference type="EC" id="2.6.1.16" evidence="4"/>
<organism evidence="13 14">
    <name type="scientific">Hamiltosporidium tvaerminnensis</name>
    <dbReference type="NCBI Taxonomy" id="1176355"/>
    <lineage>
        <taxon>Eukaryota</taxon>
        <taxon>Fungi</taxon>
        <taxon>Fungi incertae sedis</taxon>
        <taxon>Microsporidia</taxon>
        <taxon>Dubosqiidae</taxon>
        <taxon>Hamiltosporidium</taxon>
    </lineage>
</organism>
<dbReference type="VEuPathDB" id="MicrosporidiaDB:CWI38_0767p0010"/>
<evidence type="ECO:0000256" key="7">
    <source>
        <dbReference type="ARBA" id="ARBA00022737"/>
    </source>
</evidence>
<dbReference type="FunFam" id="3.40.50.10490:FF:000001">
    <property type="entry name" value="Glutamine--fructose-6-phosphate aminotransferase [isomerizing]"/>
    <property type="match status" value="1"/>
</dbReference>
<dbReference type="InterPro" id="IPR046348">
    <property type="entry name" value="SIS_dom_sf"/>
</dbReference>
<dbReference type="NCBIfam" id="NF001484">
    <property type="entry name" value="PRK00331.1"/>
    <property type="match status" value="1"/>
</dbReference>
<evidence type="ECO:0000256" key="4">
    <source>
        <dbReference type="ARBA" id="ARBA00012916"/>
    </source>
</evidence>
<dbReference type="GO" id="GO:0097367">
    <property type="term" value="F:carbohydrate derivative binding"/>
    <property type="evidence" value="ECO:0007669"/>
    <property type="project" value="InterPro"/>
</dbReference>
<evidence type="ECO:0000256" key="8">
    <source>
        <dbReference type="ARBA" id="ARBA00022962"/>
    </source>
</evidence>
<evidence type="ECO:0000259" key="11">
    <source>
        <dbReference type="PROSITE" id="PS51278"/>
    </source>
</evidence>
<dbReference type="CDD" id="cd05009">
    <property type="entry name" value="SIS_GlmS_GlmD_2"/>
    <property type="match status" value="1"/>
</dbReference>
<protein>
    <recommendedName>
        <fullName evidence="4">glutamine--fructose-6-phosphate transaminase (isomerizing)</fullName>
        <ecNumber evidence="4">2.6.1.16</ecNumber>
    </recommendedName>
    <alternativeName>
        <fullName evidence="10">D-fructose-6-phosphate amidotransferase</fullName>
    </alternativeName>
    <alternativeName>
        <fullName evidence="9">Hexosephosphate aminotransferase</fullName>
    </alternativeName>
</protein>
<reference evidence="13 14" key="1">
    <citation type="submission" date="2017-12" db="EMBL/GenBank/DDBJ databases">
        <authorList>
            <person name="Pombert J.-F."/>
            <person name="Haag K.L."/>
            <person name="Ebert D."/>
        </authorList>
    </citation>
    <scope>NUCLEOTIDE SEQUENCE [LARGE SCALE GENOMIC DNA]</scope>
    <source>
        <strain evidence="13">IL-G-3</strain>
    </source>
</reference>
<dbReference type="FunFam" id="3.60.20.10:FF:000052">
    <property type="entry name" value="Glutamine--fructose-6-phosphate aminotransferase [isomerizing] 2"/>
    <property type="match status" value="1"/>
</dbReference>
<keyword evidence="7" id="KW-0677">Repeat</keyword>
<dbReference type="Proteomes" id="UP000292282">
    <property type="component" value="Unassembled WGS sequence"/>
</dbReference>
<keyword evidence="6 13" id="KW-0808">Transferase</keyword>
<evidence type="ECO:0000256" key="5">
    <source>
        <dbReference type="ARBA" id="ARBA00022576"/>
    </source>
</evidence>
<dbReference type="InterPro" id="IPR001347">
    <property type="entry name" value="SIS_dom"/>
</dbReference>
<accession>A0A4Q9LUR9</accession>
<keyword evidence="5 13" id="KW-0032">Aminotransferase</keyword>
<evidence type="ECO:0000256" key="6">
    <source>
        <dbReference type="ARBA" id="ARBA00022679"/>
    </source>
</evidence>
<dbReference type="EMBL" id="PITK01000767">
    <property type="protein sequence ID" value="TBU12408.1"/>
    <property type="molecule type" value="Genomic_DNA"/>
</dbReference>